<feature type="transmembrane region" description="Helical" evidence="9">
    <location>
        <begin position="179"/>
        <end position="212"/>
    </location>
</feature>
<dbReference type="GO" id="GO:0005886">
    <property type="term" value="C:plasma membrane"/>
    <property type="evidence" value="ECO:0007669"/>
    <property type="project" value="UniProtKB-SubCell"/>
</dbReference>
<dbReference type="GO" id="GO:0009103">
    <property type="term" value="P:lipopolysaccharide biosynthetic process"/>
    <property type="evidence" value="ECO:0007669"/>
    <property type="project" value="UniProtKB-ARBA"/>
</dbReference>
<comment type="subcellular location">
    <subcellularLocation>
        <location evidence="1">Cell membrane</location>
        <topology evidence="1">Multi-pass membrane protein</topology>
    </subcellularLocation>
</comment>
<dbReference type="PANTHER" id="PTHR33908">
    <property type="entry name" value="MANNOSYLTRANSFERASE YKCB-RELATED"/>
    <property type="match status" value="1"/>
</dbReference>
<accession>A0A2S9XCF7</accession>
<gene>
    <name evidence="11" type="ORF">ENSA7_82460</name>
</gene>
<name>A0A2S9XCF7_9BACT</name>
<feature type="transmembrane region" description="Helical" evidence="9">
    <location>
        <begin position="367"/>
        <end position="390"/>
    </location>
</feature>
<keyword evidence="3" id="KW-0328">Glycosyltransferase</keyword>
<keyword evidence="2" id="KW-1003">Cell membrane</keyword>
<evidence type="ECO:0000256" key="9">
    <source>
        <dbReference type="SAM" id="Phobius"/>
    </source>
</evidence>
<dbReference type="InterPro" id="IPR050297">
    <property type="entry name" value="LipidA_mod_glycosyltrf_83"/>
</dbReference>
<dbReference type="Pfam" id="PF13231">
    <property type="entry name" value="PMT_2"/>
    <property type="match status" value="1"/>
</dbReference>
<evidence type="ECO:0000313" key="12">
    <source>
        <dbReference type="Proteomes" id="UP000238823"/>
    </source>
</evidence>
<keyword evidence="5 9" id="KW-0812">Transmembrane</keyword>
<keyword evidence="4" id="KW-0808">Transferase</keyword>
<evidence type="ECO:0000256" key="2">
    <source>
        <dbReference type="ARBA" id="ARBA00022475"/>
    </source>
</evidence>
<feature type="transmembrane region" description="Helical" evidence="9">
    <location>
        <begin position="232"/>
        <end position="253"/>
    </location>
</feature>
<dbReference type="RefSeq" id="WP_106094982.1">
    <property type="nucleotide sequence ID" value="NZ_PVNL01000192.1"/>
</dbReference>
<dbReference type="Proteomes" id="UP000238823">
    <property type="component" value="Unassembled WGS sequence"/>
</dbReference>
<evidence type="ECO:0000256" key="8">
    <source>
        <dbReference type="SAM" id="MobiDB-lite"/>
    </source>
</evidence>
<dbReference type="GO" id="GO:0016763">
    <property type="term" value="F:pentosyltransferase activity"/>
    <property type="evidence" value="ECO:0007669"/>
    <property type="project" value="TreeGrafter"/>
</dbReference>
<feature type="transmembrane region" description="Helical" evidence="9">
    <location>
        <begin position="122"/>
        <end position="142"/>
    </location>
</feature>
<feature type="region of interest" description="Disordered" evidence="8">
    <location>
        <begin position="540"/>
        <end position="586"/>
    </location>
</feature>
<comment type="caution">
    <text evidence="11">The sequence shown here is derived from an EMBL/GenBank/DDBJ whole genome shotgun (WGS) entry which is preliminary data.</text>
</comment>
<dbReference type="OrthoDB" id="3760751at2"/>
<evidence type="ECO:0000256" key="6">
    <source>
        <dbReference type="ARBA" id="ARBA00022989"/>
    </source>
</evidence>
<feature type="compositionally biased region" description="Basic and acidic residues" evidence="8">
    <location>
        <begin position="540"/>
        <end position="551"/>
    </location>
</feature>
<dbReference type="EMBL" id="PVNL01000192">
    <property type="protein sequence ID" value="PRP90361.1"/>
    <property type="molecule type" value="Genomic_DNA"/>
</dbReference>
<feature type="transmembrane region" description="Helical" evidence="9">
    <location>
        <begin position="337"/>
        <end position="355"/>
    </location>
</feature>
<evidence type="ECO:0000256" key="3">
    <source>
        <dbReference type="ARBA" id="ARBA00022676"/>
    </source>
</evidence>
<evidence type="ECO:0000259" key="10">
    <source>
        <dbReference type="Pfam" id="PF13231"/>
    </source>
</evidence>
<feature type="transmembrane region" description="Helical" evidence="9">
    <location>
        <begin position="15"/>
        <end position="35"/>
    </location>
</feature>
<evidence type="ECO:0000256" key="5">
    <source>
        <dbReference type="ARBA" id="ARBA00022692"/>
    </source>
</evidence>
<sequence>MNPELPRRPGPHDGLYDTAAVVVLLVMSIIALLTWQRFGITWDERYHVEYGDHILSFYESWGADKTALTFRIDYLYGGGFDLSGALFRKLAAPLDQYEAIHLFGTIVGVLGLWGTWRLGRVLGGPRAGLLAALFIGATSVYWGHMPNNPKDLPFAVGYVWSMALLLQAIGTYPRVPRALAIKLAIAIGLAMSVRIGGLLLVCYLVATIALWVGHHGWLRRDLEATYRYARRLALTGIGVVAGAWAVMLVWWPWALYDPVKRPLAAVRRMSQFMDHERDMPFAGEMVSNFDIDWRYLPHYFGYKMPEFVIVLFVLGTIVGVVTLIWRAREARWFTQNLVLGTLLVSLWFPWLYAVYKGSVLYDGLRHFLFLVPVMVAGVAWLVDVGIGALVKRFGRPAAVILAIVVATLCMDQYATMIRLHPHQYVYFNRFIGGVKGAVGKYDTDYYAETYEDTAEQFARHLWRTEPDVYLDTVYRIAGCGGPLRTMRRLPPNFQYHRKSYDFWMGYTRGNCHRRHRKSPAIFKLTRDGGLLNIVRDRREANRAKEAKDRAKAKANRAKAKADRAKTKSNRTRAKTEARPTPTQDSP</sequence>
<feature type="transmembrane region" description="Helical" evidence="9">
    <location>
        <begin position="154"/>
        <end position="173"/>
    </location>
</feature>
<feature type="transmembrane region" description="Helical" evidence="9">
    <location>
        <begin position="397"/>
        <end position="414"/>
    </location>
</feature>
<dbReference type="AlphaFoldDB" id="A0A2S9XCF7"/>
<dbReference type="PANTHER" id="PTHR33908:SF11">
    <property type="entry name" value="MEMBRANE PROTEIN"/>
    <property type="match status" value="1"/>
</dbReference>
<evidence type="ECO:0000256" key="4">
    <source>
        <dbReference type="ARBA" id="ARBA00022679"/>
    </source>
</evidence>
<evidence type="ECO:0000256" key="1">
    <source>
        <dbReference type="ARBA" id="ARBA00004651"/>
    </source>
</evidence>
<evidence type="ECO:0000313" key="11">
    <source>
        <dbReference type="EMBL" id="PRP90361.1"/>
    </source>
</evidence>
<feature type="domain" description="Glycosyltransferase RgtA/B/C/D-like" evidence="10">
    <location>
        <begin position="96"/>
        <end position="220"/>
    </location>
</feature>
<keyword evidence="7 9" id="KW-0472">Membrane</keyword>
<organism evidence="11 12">
    <name type="scientific">Enhygromyxa salina</name>
    <dbReference type="NCBI Taxonomy" id="215803"/>
    <lineage>
        <taxon>Bacteria</taxon>
        <taxon>Pseudomonadati</taxon>
        <taxon>Myxococcota</taxon>
        <taxon>Polyangia</taxon>
        <taxon>Nannocystales</taxon>
        <taxon>Nannocystaceae</taxon>
        <taxon>Enhygromyxa</taxon>
    </lineage>
</organism>
<protein>
    <recommendedName>
        <fullName evidence="10">Glycosyltransferase RgtA/B/C/D-like domain-containing protein</fullName>
    </recommendedName>
</protein>
<reference evidence="11 12" key="1">
    <citation type="submission" date="2018-03" db="EMBL/GenBank/DDBJ databases">
        <title>Draft Genome Sequences of the Obligatory Marine Myxobacteria Enhygromyxa salina SWB007.</title>
        <authorList>
            <person name="Poehlein A."/>
            <person name="Moghaddam J.A."/>
            <person name="Harms H."/>
            <person name="Alanjari M."/>
            <person name="Koenig G.M."/>
            <person name="Daniel R."/>
            <person name="Schaeberle T.F."/>
        </authorList>
    </citation>
    <scope>NUCLEOTIDE SEQUENCE [LARGE SCALE GENOMIC DNA]</scope>
    <source>
        <strain evidence="11 12">SWB007</strain>
    </source>
</reference>
<keyword evidence="6 9" id="KW-1133">Transmembrane helix</keyword>
<proteinExistence type="predicted"/>
<dbReference type="InterPro" id="IPR038731">
    <property type="entry name" value="RgtA/B/C-like"/>
</dbReference>
<evidence type="ECO:0000256" key="7">
    <source>
        <dbReference type="ARBA" id="ARBA00023136"/>
    </source>
</evidence>
<feature type="transmembrane region" description="Helical" evidence="9">
    <location>
        <begin position="97"/>
        <end position="116"/>
    </location>
</feature>
<feature type="transmembrane region" description="Helical" evidence="9">
    <location>
        <begin position="307"/>
        <end position="325"/>
    </location>
</feature>